<proteinExistence type="predicted"/>
<evidence type="ECO:0000313" key="2">
    <source>
        <dbReference type="EMBL" id="GLV58483.1"/>
    </source>
</evidence>
<sequence>MPHMPRLKKVLLVKAATGGELLPLTPITTDLLPSLTLSPITDKVEAQHIRPLTSVLPTTDTDIFKSQSEQPGGTSEQVPPQCHLPATVPPVSTIIKKGLLSDKPVVIAGNTLLLGLLSYLIFRHQRAYLFLSWYLLLLLWSYLTFKPVRQLFARGMQALRQLSHPVTPPAATPPGATTYRAEHMRQLQNDTNAYLQALRDLHKKTQH</sequence>
<evidence type="ECO:0000313" key="3">
    <source>
        <dbReference type="Proteomes" id="UP001344906"/>
    </source>
</evidence>
<protein>
    <submittedName>
        <fullName evidence="2">Uncharacterized protein</fullName>
    </submittedName>
</protein>
<accession>A0ABQ6FXS4</accession>
<keyword evidence="1" id="KW-0472">Membrane</keyword>
<gene>
    <name evidence="2" type="ORF">KDH_53140</name>
</gene>
<organism evidence="2 3">
    <name type="scientific">Dictyobacter halimunensis</name>
    <dbReference type="NCBI Taxonomy" id="3026934"/>
    <lineage>
        <taxon>Bacteria</taxon>
        <taxon>Bacillati</taxon>
        <taxon>Chloroflexota</taxon>
        <taxon>Ktedonobacteria</taxon>
        <taxon>Ktedonobacterales</taxon>
        <taxon>Dictyobacteraceae</taxon>
        <taxon>Dictyobacter</taxon>
    </lineage>
</organism>
<feature type="transmembrane region" description="Helical" evidence="1">
    <location>
        <begin position="105"/>
        <end position="122"/>
    </location>
</feature>
<name>A0ABQ6FXS4_9CHLR</name>
<keyword evidence="1" id="KW-0812">Transmembrane</keyword>
<keyword evidence="3" id="KW-1185">Reference proteome</keyword>
<feature type="transmembrane region" description="Helical" evidence="1">
    <location>
        <begin position="128"/>
        <end position="145"/>
    </location>
</feature>
<reference evidence="2 3" key="1">
    <citation type="submission" date="2023-02" db="EMBL/GenBank/DDBJ databases">
        <title>Dictyobacter halimunensis sp. nov., a new member of the class Ktedonobacteria from forest soil in a geothermal area.</title>
        <authorList>
            <person name="Rachmania M.K."/>
            <person name="Ningsih F."/>
            <person name="Sakai Y."/>
            <person name="Yabe S."/>
            <person name="Yokota A."/>
            <person name="Sjamsuridzal W."/>
        </authorList>
    </citation>
    <scope>NUCLEOTIDE SEQUENCE [LARGE SCALE GENOMIC DNA]</scope>
    <source>
        <strain evidence="2 3">S3.2.2.5</strain>
    </source>
</reference>
<keyword evidence="1" id="KW-1133">Transmembrane helix</keyword>
<comment type="caution">
    <text evidence="2">The sequence shown here is derived from an EMBL/GenBank/DDBJ whole genome shotgun (WGS) entry which is preliminary data.</text>
</comment>
<dbReference type="Proteomes" id="UP001344906">
    <property type="component" value="Unassembled WGS sequence"/>
</dbReference>
<evidence type="ECO:0000256" key="1">
    <source>
        <dbReference type="SAM" id="Phobius"/>
    </source>
</evidence>
<dbReference type="RefSeq" id="WP_338254707.1">
    <property type="nucleotide sequence ID" value="NZ_BSRI01000002.1"/>
</dbReference>
<dbReference type="EMBL" id="BSRI01000002">
    <property type="protein sequence ID" value="GLV58483.1"/>
    <property type="molecule type" value="Genomic_DNA"/>
</dbReference>